<proteinExistence type="predicted"/>
<dbReference type="AlphaFoldDB" id="A0AAU9IIT7"/>
<sequence>MNLEEDLRITLNRTLELAVGLEQLNFGNAPRQFGERARKRIISISGDIKGLAVLMKQNEKPINFTPSSARIAASHTATPKEVVIEDTPVFKTKKKLSYTLQETNHRLKQNRAGKKTVSDLIDQKVCPPLNRTHLSLDFNENKETSLCSGTYEKPLPYVSLTNGKIEPPIRLPTFNEYLKFIGDEYVFQTGKSEFLHRIDKAEHKLSSLKINLDSKLIGKPQRTAATRHRLTRGRNLRVQFSRRWNSADEENLESLISRTREIKDIMEKYFPTEQKREKLLKNEFSDYVSPENSLDNTLKKFYKSKAMENQKLADILDRMKIDRPNSLKKKIFLIQDDHEKYKNQLYSIKKFDGFRENVEVEKRKAQLKTYKQGLLYLKILETFRAEKHQPNQAELDLLNNWKAFVEGGITIKRGELDKMKDQLDLTELSDPQVKDLLEKFEENIY</sequence>
<dbReference type="Proteomes" id="UP001162131">
    <property type="component" value="Unassembled WGS sequence"/>
</dbReference>
<gene>
    <name evidence="1" type="ORF">BSTOLATCC_MIC2758</name>
</gene>
<accession>A0AAU9IIT7</accession>
<name>A0AAU9IIT7_9CILI</name>
<organism evidence="1 2">
    <name type="scientific">Blepharisma stoltei</name>
    <dbReference type="NCBI Taxonomy" id="1481888"/>
    <lineage>
        <taxon>Eukaryota</taxon>
        <taxon>Sar</taxon>
        <taxon>Alveolata</taxon>
        <taxon>Ciliophora</taxon>
        <taxon>Postciliodesmatophora</taxon>
        <taxon>Heterotrichea</taxon>
        <taxon>Heterotrichida</taxon>
        <taxon>Blepharismidae</taxon>
        <taxon>Blepharisma</taxon>
    </lineage>
</organism>
<evidence type="ECO:0000313" key="1">
    <source>
        <dbReference type="EMBL" id="CAG9311054.1"/>
    </source>
</evidence>
<protein>
    <recommendedName>
        <fullName evidence="3">CHAD domain-containing protein</fullName>
    </recommendedName>
</protein>
<reference evidence="1" key="1">
    <citation type="submission" date="2021-09" db="EMBL/GenBank/DDBJ databases">
        <authorList>
            <consortium name="AG Swart"/>
            <person name="Singh M."/>
            <person name="Singh A."/>
            <person name="Seah K."/>
            <person name="Emmerich C."/>
        </authorList>
    </citation>
    <scope>NUCLEOTIDE SEQUENCE</scope>
    <source>
        <strain evidence="1">ATCC30299</strain>
    </source>
</reference>
<comment type="caution">
    <text evidence="1">The sequence shown here is derived from an EMBL/GenBank/DDBJ whole genome shotgun (WGS) entry which is preliminary data.</text>
</comment>
<dbReference type="EMBL" id="CAJZBQ010000003">
    <property type="protein sequence ID" value="CAG9311054.1"/>
    <property type="molecule type" value="Genomic_DNA"/>
</dbReference>
<keyword evidence="2" id="KW-1185">Reference proteome</keyword>
<evidence type="ECO:0008006" key="3">
    <source>
        <dbReference type="Google" id="ProtNLM"/>
    </source>
</evidence>
<evidence type="ECO:0000313" key="2">
    <source>
        <dbReference type="Proteomes" id="UP001162131"/>
    </source>
</evidence>